<reference evidence="1 2" key="1">
    <citation type="submission" date="2018-09" db="EMBL/GenBank/DDBJ databases">
        <title>Phylogenetic diversity of Pectobacterium and Dickeya strains causing blackleg disease of potato in Morocco.</title>
        <authorList>
            <person name="Oulghazi S."/>
            <person name="Moumni M."/>
            <person name="Faure D."/>
        </authorList>
    </citation>
    <scope>NUCLEOTIDE SEQUENCE [LARGE SCALE GENOMIC DNA]</scope>
    <source>
        <strain evidence="1 2">S1.15.11.2D</strain>
    </source>
</reference>
<accession>A0A419AVC1</accession>
<dbReference type="EMBL" id="QZDH01000029">
    <property type="protein sequence ID" value="RJL50808.1"/>
    <property type="molecule type" value="Genomic_DNA"/>
</dbReference>
<dbReference type="AlphaFoldDB" id="A0A419AVC1"/>
<comment type="caution">
    <text evidence="1">The sequence shown here is derived from an EMBL/GenBank/DDBJ whole genome shotgun (WGS) entry which is preliminary data.</text>
</comment>
<dbReference type="Proteomes" id="UP000283655">
    <property type="component" value="Unassembled WGS sequence"/>
</dbReference>
<sequence>MCNCKELPTSVVELDSWWHSFHFSNALTHNRHFETPDSEYFEPQLDYSESLYRCAECGQAWYIECAPEQSPYALFALKTEDAKSLPSDKEVKTAKVHLCILAHGGFDSEKCRMAGCKNLKLLGRELCHFHIPFP</sequence>
<proteinExistence type="predicted"/>
<name>A0A419AVC1_PECCA</name>
<organism evidence="1 2">
    <name type="scientific">Pectobacterium carotovorum</name>
    <name type="common">Erwinia carotovora</name>
    <dbReference type="NCBI Taxonomy" id="554"/>
    <lineage>
        <taxon>Bacteria</taxon>
        <taxon>Pseudomonadati</taxon>
        <taxon>Pseudomonadota</taxon>
        <taxon>Gammaproteobacteria</taxon>
        <taxon>Enterobacterales</taxon>
        <taxon>Pectobacteriaceae</taxon>
        <taxon>Pectobacterium</taxon>
    </lineage>
</organism>
<gene>
    <name evidence="1" type="ORF">D5071_12250</name>
</gene>
<evidence type="ECO:0000313" key="1">
    <source>
        <dbReference type="EMBL" id="RJL50808.1"/>
    </source>
</evidence>
<evidence type="ECO:0000313" key="2">
    <source>
        <dbReference type="Proteomes" id="UP000283655"/>
    </source>
</evidence>
<protein>
    <submittedName>
        <fullName evidence="1">Uncharacterized protein</fullName>
    </submittedName>
</protein>